<dbReference type="Pfam" id="PF00583">
    <property type="entry name" value="Acetyltransf_1"/>
    <property type="match status" value="1"/>
</dbReference>
<feature type="domain" description="N-acetyltransferase" evidence="1">
    <location>
        <begin position="3"/>
        <end position="151"/>
    </location>
</feature>
<evidence type="ECO:0000313" key="3">
    <source>
        <dbReference type="Proteomes" id="UP000315343"/>
    </source>
</evidence>
<dbReference type="InterPro" id="IPR016181">
    <property type="entry name" value="Acyl_CoA_acyltransferase"/>
</dbReference>
<dbReference type="InterPro" id="IPR000182">
    <property type="entry name" value="GNAT_dom"/>
</dbReference>
<keyword evidence="2" id="KW-0808">Transferase</keyword>
<gene>
    <name evidence="2" type="ORF">LY60_01498</name>
</gene>
<dbReference type="EMBL" id="VLKH01000003">
    <property type="protein sequence ID" value="TWH81743.1"/>
    <property type="molecule type" value="Genomic_DNA"/>
</dbReference>
<dbReference type="SUPFAM" id="SSF55729">
    <property type="entry name" value="Acyl-CoA N-acyltransferases (Nat)"/>
    <property type="match status" value="1"/>
</dbReference>
<accession>A0A562JF91</accession>
<keyword evidence="3" id="KW-1185">Reference proteome</keyword>
<organism evidence="2 3">
    <name type="scientific">Sedimentibacter saalensis</name>
    <dbReference type="NCBI Taxonomy" id="130788"/>
    <lineage>
        <taxon>Bacteria</taxon>
        <taxon>Bacillati</taxon>
        <taxon>Bacillota</taxon>
        <taxon>Tissierellia</taxon>
        <taxon>Sedimentibacter</taxon>
    </lineage>
</organism>
<protein>
    <submittedName>
        <fullName evidence="2">Acetyltransferase (GNAT) family protein</fullName>
    </submittedName>
</protein>
<sequence length="151" mass="17560">MDVNILIAESKEASEINYILKSAFKKSFEKYRFCPAYEAEDRQISEWIIDSFAYKILVNGQLQGALFVVEKNKQECELSIIAINPEFQNMGIASKAIILVEQRHANTKIWTLQTPEKETGNMHLYEKLGYVKVGNEKVNEHLNLVNYRKEW</sequence>
<dbReference type="Proteomes" id="UP000315343">
    <property type="component" value="Unassembled WGS sequence"/>
</dbReference>
<dbReference type="AlphaFoldDB" id="A0A562JF91"/>
<dbReference type="PROSITE" id="PS51186">
    <property type="entry name" value="GNAT"/>
    <property type="match status" value="1"/>
</dbReference>
<evidence type="ECO:0000313" key="2">
    <source>
        <dbReference type="EMBL" id="TWH81743.1"/>
    </source>
</evidence>
<dbReference type="RefSeq" id="WP_170226132.1">
    <property type="nucleotide sequence ID" value="NZ_VLKH01000003.1"/>
</dbReference>
<dbReference type="Gene3D" id="3.40.630.30">
    <property type="match status" value="1"/>
</dbReference>
<comment type="caution">
    <text evidence="2">The sequence shown here is derived from an EMBL/GenBank/DDBJ whole genome shotgun (WGS) entry which is preliminary data.</text>
</comment>
<name>A0A562JF91_9FIRM</name>
<dbReference type="GO" id="GO:0016747">
    <property type="term" value="F:acyltransferase activity, transferring groups other than amino-acyl groups"/>
    <property type="evidence" value="ECO:0007669"/>
    <property type="project" value="InterPro"/>
</dbReference>
<dbReference type="CDD" id="cd04301">
    <property type="entry name" value="NAT_SF"/>
    <property type="match status" value="1"/>
</dbReference>
<evidence type="ECO:0000259" key="1">
    <source>
        <dbReference type="PROSITE" id="PS51186"/>
    </source>
</evidence>
<proteinExistence type="predicted"/>
<reference evidence="2 3" key="1">
    <citation type="submission" date="2019-07" db="EMBL/GenBank/DDBJ databases">
        <title>Genomic Encyclopedia of Type Strains, Phase I: the one thousand microbial genomes (KMG-I) project.</title>
        <authorList>
            <person name="Kyrpides N."/>
        </authorList>
    </citation>
    <scope>NUCLEOTIDE SEQUENCE [LARGE SCALE GENOMIC DNA]</scope>
    <source>
        <strain evidence="2 3">DSM 13558</strain>
    </source>
</reference>